<protein>
    <submittedName>
        <fullName evidence="2">Uncharacterized protein</fullName>
    </submittedName>
</protein>
<accession>A0ABZ1CS55</accession>
<evidence type="ECO:0000313" key="3">
    <source>
        <dbReference type="Proteomes" id="UP001329825"/>
    </source>
</evidence>
<evidence type="ECO:0000256" key="1">
    <source>
        <dbReference type="SAM" id="MobiDB-lite"/>
    </source>
</evidence>
<keyword evidence="3" id="KW-1185">Reference proteome</keyword>
<evidence type="ECO:0000313" key="2">
    <source>
        <dbReference type="EMBL" id="WRT64598.1"/>
    </source>
</evidence>
<feature type="compositionally biased region" description="Polar residues" evidence="1">
    <location>
        <begin position="1"/>
        <end position="12"/>
    </location>
</feature>
<proteinExistence type="predicted"/>
<dbReference type="EMBL" id="CP141882">
    <property type="protein sequence ID" value="WRT64598.1"/>
    <property type="molecule type" value="Genomic_DNA"/>
</dbReference>
<dbReference type="GeneID" id="87953662"/>
<name>A0ABZ1CS55_9TREE</name>
<organism evidence="2 3">
    <name type="scientific">Kwoniella shivajii</name>
    <dbReference type="NCBI Taxonomy" id="564305"/>
    <lineage>
        <taxon>Eukaryota</taxon>
        <taxon>Fungi</taxon>
        <taxon>Dikarya</taxon>
        <taxon>Basidiomycota</taxon>
        <taxon>Agaricomycotina</taxon>
        <taxon>Tremellomycetes</taxon>
        <taxon>Tremellales</taxon>
        <taxon>Cryptococcaceae</taxon>
        <taxon>Kwoniella</taxon>
    </lineage>
</organism>
<dbReference type="RefSeq" id="XP_062789338.1">
    <property type="nucleotide sequence ID" value="XM_062933287.1"/>
</dbReference>
<reference evidence="2 3" key="1">
    <citation type="submission" date="2024-01" db="EMBL/GenBank/DDBJ databases">
        <title>Comparative genomics of Cryptococcus and Kwoniella reveals pathogenesis evolution and contrasting modes of karyotype evolution via chromosome fusion or intercentromeric recombination.</title>
        <authorList>
            <person name="Coelho M.A."/>
            <person name="David-Palma M."/>
            <person name="Shea T."/>
            <person name="Bowers K."/>
            <person name="McGinley-Smith S."/>
            <person name="Mohammad A.W."/>
            <person name="Gnirke A."/>
            <person name="Yurkov A.M."/>
            <person name="Nowrousian M."/>
            <person name="Sun S."/>
            <person name="Cuomo C.A."/>
            <person name="Heitman J."/>
        </authorList>
    </citation>
    <scope>NUCLEOTIDE SEQUENCE [LARGE SCALE GENOMIC DNA]</scope>
    <source>
        <strain evidence="2">CBS 11374</strain>
    </source>
</reference>
<sequence length="286" mass="32532">MGLRQSRNTTTAVPIPPSTVDSESEPPRPSSSSLNPNPPSTILSYFFLPFKPFVTHDHLHPTHLETRLVTRYLLHLGLPAELVPKVLDHAEYWGGCRRQNTQQMSVKSSDDRGKLDANMGPGNLWYQDSQPIGCTKRPRPWNYKADCQTTPTEEANSTPKDETDKVWIRKCVIEILSKDQGWSTNDPSHYGTYEQSYSWFDVALWRREGGVEREVEGSRHAIQNNVHAGQYFKAHRIILSTDHPTIKLAQPGDWIVLWARAKYQGWENHVKEAAVTVYTSPYPPSA</sequence>
<feature type="region of interest" description="Disordered" evidence="1">
    <location>
        <begin position="1"/>
        <end position="37"/>
    </location>
</feature>
<gene>
    <name evidence="2" type="ORF">IL334_001531</name>
</gene>
<dbReference type="Proteomes" id="UP001329825">
    <property type="component" value="Chromosome 2"/>
</dbReference>